<dbReference type="SUPFAM" id="SSF52058">
    <property type="entry name" value="L domain-like"/>
    <property type="match status" value="1"/>
</dbReference>
<evidence type="ECO:0000256" key="4">
    <source>
        <dbReference type="ARBA" id="ARBA00022490"/>
    </source>
</evidence>
<comment type="function">
    <text evidence="1">Confers resistance to late blight (Phytophthora infestans) races carrying the avirulence gene Avr1. Resistance proteins guard the plant against pathogens that contain an appropriate avirulence protein via an indirect interaction with this avirulence protein. That triggers a defense system including the hypersensitive response, which restricts the pathogen growth.</text>
</comment>
<keyword evidence="8" id="KW-0547">Nucleotide-binding</keyword>
<dbReference type="Pfam" id="PF23559">
    <property type="entry name" value="WHD_DRP"/>
    <property type="match status" value="1"/>
</dbReference>
<dbReference type="EMBL" id="JACGWN010000012">
    <property type="protein sequence ID" value="KAL0415450.1"/>
    <property type="molecule type" value="Genomic_DNA"/>
</dbReference>
<evidence type="ECO:0000256" key="5">
    <source>
        <dbReference type="ARBA" id="ARBA00022614"/>
    </source>
</evidence>
<dbReference type="InterPro" id="IPR032675">
    <property type="entry name" value="LRR_dom_sf"/>
</dbReference>
<evidence type="ECO:0000259" key="12">
    <source>
        <dbReference type="Pfam" id="PF23559"/>
    </source>
</evidence>
<comment type="similarity">
    <text evidence="3">Belongs to the disease resistance NB-LRR family.</text>
</comment>
<dbReference type="InterPro" id="IPR058922">
    <property type="entry name" value="WHD_DRP"/>
</dbReference>
<organism evidence="14">
    <name type="scientific">Sesamum latifolium</name>
    <dbReference type="NCBI Taxonomy" id="2727402"/>
    <lineage>
        <taxon>Eukaryota</taxon>
        <taxon>Viridiplantae</taxon>
        <taxon>Streptophyta</taxon>
        <taxon>Embryophyta</taxon>
        <taxon>Tracheophyta</taxon>
        <taxon>Spermatophyta</taxon>
        <taxon>Magnoliopsida</taxon>
        <taxon>eudicotyledons</taxon>
        <taxon>Gunneridae</taxon>
        <taxon>Pentapetalae</taxon>
        <taxon>asterids</taxon>
        <taxon>lamiids</taxon>
        <taxon>Lamiales</taxon>
        <taxon>Pedaliaceae</taxon>
        <taxon>Sesamum</taxon>
    </lineage>
</organism>
<evidence type="ECO:0000256" key="8">
    <source>
        <dbReference type="ARBA" id="ARBA00022741"/>
    </source>
</evidence>
<evidence type="ECO:0000256" key="7">
    <source>
        <dbReference type="ARBA" id="ARBA00022737"/>
    </source>
</evidence>
<dbReference type="SUPFAM" id="SSF52540">
    <property type="entry name" value="P-loop containing nucleoside triphosphate hydrolases"/>
    <property type="match status" value="1"/>
</dbReference>
<reference evidence="14" key="2">
    <citation type="journal article" date="2024" name="Plant">
        <title>Genomic evolution and insights into agronomic trait innovations of Sesamum species.</title>
        <authorList>
            <person name="Miao H."/>
            <person name="Wang L."/>
            <person name="Qu L."/>
            <person name="Liu H."/>
            <person name="Sun Y."/>
            <person name="Le M."/>
            <person name="Wang Q."/>
            <person name="Wei S."/>
            <person name="Zheng Y."/>
            <person name="Lin W."/>
            <person name="Duan Y."/>
            <person name="Cao H."/>
            <person name="Xiong S."/>
            <person name="Wang X."/>
            <person name="Wei L."/>
            <person name="Li C."/>
            <person name="Ma Q."/>
            <person name="Ju M."/>
            <person name="Zhao R."/>
            <person name="Li G."/>
            <person name="Mu C."/>
            <person name="Tian Q."/>
            <person name="Mei H."/>
            <person name="Zhang T."/>
            <person name="Gao T."/>
            <person name="Zhang H."/>
        </authorList>
    </citation>
    <scope>NUCLEOTIDE SEQUENCE</scope>
    <source>
        <strain evidence="14">KEN1</strain>
    </source>
</reference>
<dbReference type="InterPro" id="IPR036388">
    <property type="entry name" value="WH-like_DNA-bd_sf"/>
</dbReference>
<comment type="caution">
    <text evidence="14">The sequence shown here is derived from an EMBL/GenBank/DDBJ whole genome shotgun (WGS) entry which is preliminary data.</text>
</comment>
<dbReference type="GO" id="GO:0043531">
    <property type="term" value="F:ADP binding"/>
    <property type="evidence" value="ECO:0007669"/>
    <property type="project" value="InterPro"/>
</dbReference>
<dbReference type="InterPro" id="IPR055414">
    <property type="entry name" value="LRR_R13L4/SHOC2-like"/>
</dbReference>
<evidence type="ECO:0000259" key="13">
    <source>
        <dbReference type="Pfam" id="PF23598"/>
    </source>
</evidence>
<keyword evidence="9" id="KW-0611">Plant defense</keyword>
<dbReference type="InterPro" id="IPR002182">
    <property type="entry name" value="NB-ARC"/>
</dbReference>
<evidence type="ECO:0000256" key="3">
    <source>
        <dbReference type="ARBA" id="ARBA00008894"/>
    </source>
</evidence>
<dbReference type="Gene3D" id="1.10.10.10">
    <property type="entry name" value="Winged helix-like DNA-binding domain superfamily/Winged helix DNA-binding domain"/>
    <property type="match status" value="1"/>
</dbReference>
<dbReference type="InterPro" id="IPR027417">
    <property type="entry name" value="P-loop_NTPase"/>
</dbReference>
<evidence type="ECO:0000313" key="14">
    <source>
        <dbReference type="EMBL" id="KAL0415450.1"/>
    </source>
</evidence>
<dbReference type="Gene3D" id="1.20.5.4130">
    <property type="match status" value="1"/>
</dbReference>
<dbReference type="InterPro" id="IPR042197">
    <property type="entry name" value="Apaf_helical"/>
</dbReference>
<dbReference type="Pfam" id="PF00931">
    <property type="entry name" value="NB-ARC"/>
    <property type="match status" value="1"/>
</dbReference>
<keyword evidence="6" id="KW-0381">Hypersensitive response</keyword>
<dbReference type="FunFam" id="1.10.10.10:FF:000322">
    <property type="entry name" value="Probable disease resistance protein At1g63360"/>
    <property type="match status" value="1"/>
</dbReference>
<dbReference type="GO" id="GO:0005524">
    <property type="term" value="F:ATP binding"/>
    <property type="evidence" value="ECO:0007669"/>
    <property type="project" value="UniProtKB-KW"/>
</dbReference>
<dbReference type="GO" id="GO:0009626">
    <property type="term" value="P:plant-type hypersensitive response"/>
    <property type="evidence" value="ECO:0007669"/>
    <property type="project" value="UniProtKB-KW"/>
</dbReference>
<accession>A0AAW2UDN8</accession>
<keyword evidence="7" id="KW-0677">Repeat</keyword>
<dbReference type="GO" id="GO:0005737">
    <property type="term" value="C:cytoplasm"/>
    <property type="evidence" value="ECO:0007669"/>
    <property type="project" value="UniProtKB-SubCell"/>
</dbReference>
<dbReference type="Pfam" id="PF23598">
    <property type="entry name" value="LRR_14"/>
    <property type="match status" value="1"/>
</dbReference>
<evidence type="ECO:0000259" key="11">
    <source>
        <dbReference type="Pfam" id="PF00931"/>
    </source>
</evidence>
<evidence type="ECO:0000256" key="2">
    <source>
        <dbReference type="ARBA" id="ARBA00004496"/>
    </source>
</evidence>
<name>A0AAW2UDN8_9LAMI</name>
<comment type="subcellular location">
    <subcellularLocation>
        <location evidence="2">Cytoplasm</location>
    </subcellularLocation>
</comment>
<gene>
    <name evidence="14" type="ORF">Slati_3376900</name>
</gene>
<dbReference type="PANTHER" id="PTHR23155">
    <property type="entry name" value="DISEASE RESISTANCE PROTEIN RP"/>
    <property type="match status" value="1"/>
</dbReference>
<keyword evidence="10" id="KW-0067">ATP-binding</keyword>
<keyword evidence="4" id="KW-0963">Cytoplasm</keyword>
<evidence type="ECO:0000256" key="9">
    <source>
        <dbReference type="ARBA" id="ARBA00022821"/>
    </source>
</evidence>
<evidence type="ECO:0000256" key="1">
    <source>
        <dbReference type="ARBA" id="ARBA00002074"/>
    </source>
</evidence>
<feature type="domain" description="NB-ARC" evidence="11">
    <location>
        <begin position="165"/>
        <end position="235"/>
    </location>
</feature>
<dbReference type="PANTHER" id="PTHR23155:SF1152">
    <property type="entry name" value="AAA+ ATPASE DOMAIN-CONTAINING PROTEIN"/>
    <property type="match status" value="1"/>
</dbReference>
<dbReference type="AlphaFoldDB" id="A0AAW2UDN8"/>
<evidence type="ECO:0000256" key="6">
    <source>
        <dbReference type="ARBA" id="ARBA00022667"/>
    </source>
</evidence>
<sequence length="755" mass="86785">MAAAAYAAVISVRRVLEDFLHPARHWILLDTQHFRSLLQKVFSFQHFLEDYDALPVTSKSEAEDGVEGQLAKACYAVEDIIESFVSDQILASPNLQALDMILTRFSQDFPKVLQDVDFIEKKVVKIKGKMGVVKDQQPVNSLPVAGLSRRLAPVASNTMAGLDSHLFQMKKRLVGDEPKLQMVSIVGMGGIDKTTLARTVYDNPMIVQNFEIRAWVTISQEYNMREILLALLHVTETLFGDRKQEDSANNFANFVFLGVCPPELEKVGKQIAKSCKGLPLALVVIGGLLAKSQRTIVQWKYVAENLTSIINLGNEEQCLKILSLSYSHLPLHLKPCFLYMAIFPEDFEIRISKLIKLWIAEGFVNPTVTRSLEDIAMEYLGELIDRNLLIVSQRGILGNVKSCIIHNLLRDLRLREAPKREFPLYNKVCEYNWSSSQLAPFSKLLRVLNVQDNYSPEKIMLLVNSRYLHFAGNWPVNSRLTSSVSLLWNRETIIVRDCPRIILPSEIWEMTQLRHLEFQDIVLPEPPQQFGHVGLQHSYILENLCSLSTPRNFKFIEEVLKRIPNIKKMKITYRDDVECSESSYCIENLARLTKLESLTLRVYWIKSIPTECFSLPHSLKKLTLSGCRLPWKDTTIVGSLPKLEILKLEYDAFQGLEWNPSDREFARLKFLLIEAPDLEYWGVESTHFPSLEYLVLDDVDLKQLPWVLQKFTRFDLLNCTSLRNPFLNSVEQIKEERESLGYEELQVEVSCRWEW</sequence>
<evidence type="ECO:0000256" key="10">
    <source>
        <dbReference type="ARBA" id="ARBA00022840"/>
    </source>
</evidence>
<dbReference type="Gene3D" id="3.80.10.10">
    <property type="entry name" value="Ribonuclease Inhibitor"/>
    <property type="match status" value="1"/>
</dbReference>
<reference evidence="14" key="1">
    <citation type="submission" date="2020-06" db="EMBL/GenBank/DDBJ databases">
        <authorList>
            <person name="Li T."/>
            <person name="Hu X."/>
            <person name="Zhang T."/>
            <person name="Song X."/>
            <person name="Zhang H."/>
            <person name="Dai N."/>
            <person name="Sheng W."/>
            <person name="Hou X."/>
            <person name="Wei L."/>
        </authorList>
    </citation>
    <scope>NUCLEOTIDE SEQUENCE</scope>
    <source>
        <strain evidence="14">KEN1</strain>
        <tissue evidence="14">Leaf</tissue>
    </source>
</reference>
<protein>
    <submittedName>
        <fullName evidence="14">Late blight resistance proteinR1A-4</fullName>
    </submittedName>
</protein>
<keyword evidence="5" id="KW-0433">Leucine-rich repeat</keyword>
<feature type="domain" description="Disease resistance protein winged helix" evidence="12">
    <location>
        <begin position="342"/>
        <end position="412"/>
    </location>
</feature>
<dbReference type="InterPro" id="IPR044974">
    <property type="entry name" value="Disease_R_plants"/>
</dbReference>
<proteinExistence type="inferred from homology"/>
<feature type="domain" description="Disease resistance R13L4/SHOC-2-like LRR" evidence="13">
    <location>
        <begin position="441"/>
        <end position="697"/>
    </location>
</feature>
<dbReference type="Gene3D" id="1.10.8.430">
    <property type="entry name" value="Helical domain of apoptotic protease-activating factors"/>
    <property type="match status" value="1"/>
</dbReference>